<keyword evidence="4" id="KW-1185">Reference proteome</keyword>
<evidence type="ECO:0000313" key="3">
    <source>
        <dbReference type="EMBL" id="GGV29168.1"/>
    </source>
</evidence>
<comment type="caution">
    <text evidence="3">The sequence shown here is derived from an EMBL/GenBank/DDBJ whole genome shotgun (WGS) entry which is preliminary data.</text>
</comment>
<reference evidence="3" key="1">
    <citation type="journal article" date="2014" name="Int. J. Syst. Evol. Microbiol.">
        <title>Complete genome sequence of Corynebacterium casei LMG S-19264T (=DSM 44701T), isolated from a smear-ripened cheese.</title>
        <authorList>
            <consortium name="US DOE Joint Genome Institute (JGI-PGF)"/>
            <person name="Walter F."/>
            <person name="Albersmeier A."/>
            <person name="Kalinowski J."/>
            <person name="Ruckert C."/>
        </authorList>
    </citation>
    <scope>NUCLEOTIDE SEQUENCE</scope>
    <source>
        <strain evidence="3">JCM 4369</strain>
    </source>
</reference>
<sequence length="298" mass="29814">MLRRAALPVAAASFCLALVTAAPASAGGGICSRGPAWMSVCADSPGDSGTSNDSKPGRGGGGKPPASGGGASDWTDTPACAITRLEPQPPAGHPLWQGHGPGDGAIYLNPCLGAGPDGVRNMDLMGAAFWSQNAPAPAVDPAVLAQRAVDSMLLSGPAIVSPRGDGTYTVGVPVWMWVSQSQTTWGPNSASASAGGITVTATARVSRVVWSMGDGSSVTCTGPGTPYAASRGMAESPDCGHRYKATSARSPGGKYQGTATSTWSIDWAVTGGGQTGQLTEVRQSAFTVAVGELQVVGQ</sequence>
<accession>A0A918IK74</accession>
<dbReference type="EMBL" id="BMTD01000035">
    <property type="protein sequence ID" value="GGV29168.1"/>
    <property type="molecule type" value="Genomic_DNA"/>
</dbReference>
<dbReference type="Proteomes" id="UP000618795">
    <property type="component" value="Unassembled WGS sequence"/>
</dbReference>
<feature type="compositionally biased region" description="Gly residues" evidence="1">
    <location>
        <begin position="57"/>
        <end position="71"/>
    </location>
</feature>
<evidence type="ECO:0000313" key="4">
    <source>
        <dbReference type="Proteomes" id="UP000618795"/>
    </source>
</evidence>
<reference evidence="3" key="2">
    <citation type="submission" date="2020-09" db="EMBL/GenBank/DDBJ databases">
        <authorList>
            <person name="Sun Q."/>
            <person name="Ohkuma M."/>
        </authorList>
    </citation>
    <scope>NUCLEOTIDE SEQUENCE</scope>
    <source>
        <strain evidence="3">JCM 4369</strain>
    </source>
</reference>
<protein>
    <submittedName>
        <fullName evidence="3">ATP/GTP-binding protein</fullName>
    </submittedName>
</protein>
<feature type="chain" id="PRO_5037019115" evidence="2">
    <location>
        <begin position="27"/>
        <end position="298"/>
    </location>
</feature>
<dbReference type="AlphaFoldDB" id="A0A918IK74"/>
<evidence type="ECO:0000256" key="1">
    <source>
        <dbReference type="SAM" id="MobiDB-lite"/>
    </source>
</evidence>
<feature type="region of interest" description="Disordered" evidence="1">
    <location>
        <begin position="42"/>
        <end position="77"/>
    </location>
</feature>
<organism evidence="3 4">
    <name type="scientific">Streptomyces filipinensis</name>
    <dbReference type="NCBI Taxonomy" id="66887"/>
    <lineage>
        <taxon>Bacteria</taxon>
        <taxon>Bacillati</taxon>
        <taxon>Actinomycetota</taxon>
        <taxon>Actinomycetes</taxon>
        <taxon>Kitasatosporales</taxon>
        <taxon>Streptomycetaceae</taxon>
        <taxon>Streptomyces</taxon>
    </lineage>
</organism>
<gene>
    <name evidence="3" type="ORF">GCM10010260_82110</name>
</gene>
<feature type="signal peptide" evidence="2">
    <location>
        <begin position="1"/>
        <end position="26"/>
    </location>
</feature>
<proteinExistence type="predicted"/>
<keyword evidence="2" id="KW-0732">Signal</keyword>
<evidence type="ECO:0000256" key="2">
    <source>
        <dbReference type="SAM" id="SignalP"/>
    </source>
</evidence>
<name>A0A918IK74_9ACTN</name>